<keyword evidence="11" id="KW-1185">Reference proteome</keyword>
<dbReference type="InterPro" id="IPR046333">
    <property type="entry name" value="HXA10/ABDB-like"/>
</dbReference>
<feature type="DNA-binding region" description="Homeobox" evidence="6">
    <location>
        <begin position="121"/>
        <end position="180"/>
    </location>
</feature>
<evidence type="ECO:0000256" key="3">
    <source>
        <dbReference type="ARBA" id="ARBA00023125"/>
    </source>
</evidence>
<feature type="domain" description="Homeobox" evidence="9">
    <location>
        <begin position="119"/>
        <end position="179"/>
    </location>
</feature>
<dbReference type="PANTHER" id="PTHR45874:SF4">
    <property type="entry name" value="HOMEOBOX PROTEIN ABDOMINAL-B"/>
    <property type="match status" value="1"/>
</dbReference>
<sequence length="261" mass="28937">MVSGSNSSSNPSSHQHLAAQLAMSNSSPSSYLLPHGPSSQTSQDAAFHSANRLDDEQSVCQICWTHCAALAWTGLFYYSYVRARALATARVASQSGDMAYLLAGYVYAAAQEQPILENPRSRKKRKPYTRYQTMVLENEYLSNAYITRQKRWEISCKLHLSERQVKVWFQNRRMKSKKLQIRAPNVGGPGSGGSITYDAPGSASPSGSSFIDHLISRLAHQAHAPIKIFFLSRNFSNHNDIITSTVSRALFYVSKPPGCTL</sequence>
<dbReference type="Gene3D" id="1.10.10.60">
    <property type="entry name" value="Homeodomain-like"/>
    <property type="match status" value="1"/>
</dbReference>
<protein>
    <recommendedName>
        <fullName evidence="9">Homeobox domain-containing protein</fullName>
    </recommendedName>
</protein>
<evidence type="ECO:0000259" key="9">
    <source>
        <dbReference type="PROSITE" id="PS50071"/>
    </source>
</evidence>
<dbReference type="GO" id="GO:0005634">
    <property type="term" value="C:nucleus"/>
    <property type="evidence" value="ECO:0007669"/>
    <property type="project" value="UniProtKB-SubCell"/>
</dbReference>
<dbReference type="InterPro" id="IPR009057">
    <property type="entry name" value="Homeodomain-like_sf"/>
</dbReference>
<dbReference type="InterPro" id="IPR020479">
    <property type="entry name" value="HD_metazoa"/>
</dbReference>
<comment type="caution">
    <text evidence="10">The sequence shown here is derived from an EMBL/GenBank/DDBJ whole genome shotgun (WGS) entry which is preliminary data.</text>
</comment>
<dbReference type="CDD" id="cd00086">
    <property type="entry name" value="homeodomain"/>
    <property type="match status" value="1"/>
</dbReference>
<dbReference type="Pfam" id="PF00046">
    <property type="entry name" value="Homeodomain"/>
    <property type="match status" value="1"/>
</dbReference>
<evidence type="ECO:0000256" key="1">
    <source>
        <dbReference type="ARBA" id="ARBA00004123"/>
    </source>
</evidence>
<comment type="similarity">
    <text evidence="2">Belongs to the Abd-B homeobox family.</text>
</comment>
<accession>A0ABD2PK18</accession>
<dbReference type="EMBL" id="JBJKFK010007066">
    <property type="protein sequence ID" value="KAL3307554.1"/>
    <property type="molecule type" value="Genomic_DNA"/>
</dbReference>
<gene>
    <name evidence="10" type="ORF">Ciccas_013929</name>
</gene>
<keyword evidence="4 6" id="KW-0371">Homeobox</keyword>
<organism evidence="10 11">
    <name type="scientific">Cichlidogyrus casuarinus</name>
    <dbReference type="NCBI Taxonomy" id="1844966"/>
    <lineage>
        <taxon>Eukaryota</taxon>
        <taxon>Metazoa</taxon>
        <taxon>Spiralia</taxon>
        <taxon>Lophotrochozoa</taxon>
        <taxon>Platyhelminthes</taxon>
        <taxon>Monogenea</taxon>
        <taxon>Monopisthocotylea</taxon>
        <taxon>Dactylogyridea</taxon>
        <taxon>Ancyrocephalidae</taxon>
        <taxon>Cichlidogyrus</taxon>
    </lineage>
</organism>
<dbReference type="PROSITE" id="PS50071">
    <property type="entry name" value="HOMEOBOX_2"/>
    <property type="match status" value="1"/>
</dbReference>
<evidence type="ECO:0000256" key="5">
    <source>
        <dbReference type="ARBA" id="ARBA00023242"/>
    </source>
</evidence>
<dbReference type="PROSITE" id="PS00027">
    <property type="entry name" value="HOMEOBOX_1"/>
    <property type="match status" value="1"/>
</dbReference>
<name>A0ABD2PK18_9PLAT</name>
<dbReference type="InterPro" id="IPR001356">
    <property type="entry name" value="HD"/>
</dbReference>
<comment type="subcellular location">
    <subcellularLocation>
        <location evidence="1 6 7">Nucleus</location>
    </subcellularLocation>
</comment>
<dbReference type="AlphaFoldDB" id="A0ABD2PK18"/>
<dbReference type="PANTHER" id="PTHR45874">
    <property type="entry name" value="HOMEOBOX PROTEIN ABDOMINAL-B"/>
    <property type="match status" value="1"/>
</dbReference>
<dbReference type="SMART" id="SM00389">
    <property type="entry name" value="HOX"/>
    <property type="match status" value="1"/>
</dbReference>
<evidence type="ECO:0000256" key="8">
    <source>
        <dbReference type="SAM" id="MobiDB-lite"/>
    </source>
</evidence>
<evidence type="ECO:0000256" key="2">
    <source>
        <dbReference type="ARBA" id="ARBA00006317"/>
    </source>
</evidence>
<dbReference type="InterPro" id="IPR017970">
    <property type="entry name" value="Homeobox_CS"/>
</dbReference>
<feature type="region of interest" description="Disordered" evidence="8">
    <location>
        <begin position="26"/>
        <end position="48"/>
    </location>
</feature>
<evidence type="ECO:0000313" key="11">
    <source>
        <dbReference type="Proteomes" id="UP001626550"/>
    </source>
</evidence>
<evidence type="ECO:0000313" key="10">
    <source>
        <dbReference type="EMBL" id="KAL3307554.1"/>
    </source>
</evidence>
<evidence type="ECO:0000256" key="4">
    <source>
        <dbReference type="ARBA" id="ARBA00023155"/>
    </source>
</evidence>
<dbReference type="Proteomes" id="UP001626550">
    <property type="component" value="Unassembled WGS sequence"/>
</dbReference>
<dbReference type="GO" id="GO:0003677">
    <property type="term" value="F:DNA binding"/>
    <property type="evidence" value="ECO:0007669"/>
    <property type="project" value="UniProtKB-UniRule"/>
</dbReference>
<evidence type="ECO:0000256" key="6">
    <source>
        <dbReference type="PROSITE-ProRule" id="PRU00108"/>
    </source>
</evidence>
<dbReference type="SUPFAM" id="SSF46689">
    <property type="entry name" value="Homeodomain-like"/>
    <property type="match status" value="1"/>
</dbReference>
<evidence type="ECO:0000256" key="7">
    <source>
        <dbReference type="RuleBase" id="RU000682"/>
    </source>
</evidence>
<reference evidence="10 11" key="1">
    <citation type="submission" date="2024-11" db="EMBL/GenBank/DDBJ databases">
        <title>Adaptive evolution of stress response genes in parasites aligns with host niche diversity.</title>
        <authorList>
            <person name="Hahn C."/>
            <person name="Resl P."/>
        </authorList>
    </citation>
    <scope>NUCLEOTIDE SEQUENCE [LARGE SCALE GENOMIC DNA]</scope>
    <source>
        <strain evidence="10">EGGRZ-B1_66</strain>
        <tissue evidence="10">Body</tissue>
    </source>
</reference>
<dbReference type="PRINTS" id="PR00024">
    <property type="entry name" value="HOMEOBOX"/>
</dbReference>
<keyword evidence="5 6" id="KW-0539">Nucleus</keyword>
<proteinExistence type="inferred from homology"/>
<keyword evidence="3 6" id="KW-0238">DNA-binding</keyword>